<keyword evidence="7" id="KW-1185">Reference proteome</keyword>
<dbReference type="SUPFAM" id="SSF55073">
    <property type="entry name" value="Nucleotide cyclase"/>
    <property type="match status" value="1"/>
</dbReference>
<evidence type="ECO:0000256" key="2">
    <source>
        <dbReference type="ARBA" id="ARBA00034247"/>
    </source>
</evidence>
<proteinExistence type="predicted"/>
<dbReference type="EC" id="2.7.7.65" evidence="1"/>
<accession>A0ABW9YQ06</accession>
<dbReference type="CDD" id="cd01949">
    <property type="entry name" value="GGDEF"/>
    <property type="match status" value="1"/>
</dbReference>
<feature type="domain" description="GGDEF" evidence="5">
    <location>
        <begin position="239"/>
        <end position="375"/>
    </location>
</feature>
<keyword evidence="4" id="KW-0472">Membrane</keyword>
<dbReference type="Gene3D" id="3.30.70.270">
    <property type="match status" value="1"/>
</dbReference>
<evidence type="ECO:0000256" key="3">
    <source>
        <dbReference type="SAM" id="MobiDB-lite"/>
    </source>
</evidence>
<dbReference type="NCBIfam" id="TIGR00254">
    <property type="entry name" value="GGDEF"/>
    <property type="match status" value="1"/>
</dbReference>
<feature type="transmembrane region" description="Helical" evidence="4">
    <location>
        <begin position="29"/>
        <end position="47"/>
    </location>
</feature>
<name>A0ABW9YQ06_9GAMM</name>
<keyword evidence="4" id="KW-0812">Transmembrane</keyword>
<evidence type="ECO:0000313" key="7">
    <source>
        <dbReference type="Proteomes" id="UP000738517"/>
    </source>
</evidence>
<evidence type="ECO:0000259" key="5">
    <source>
        <dbReference type="PROSITE" id="PS50887"/>
    </source>
</evidence>
<dbReference type="InterPro" id="IPR043128">
    <property type="entry name" value="Rev_trsase/Diguanyl_cyclase"/>
</dbReference>
<dbReference type="PANTHER" id="PTHR45138">
    <property type="entry name" value="REGULATORY COMPONENTS OF SENSORY TRANSDUCTION SYSTEM"/>
    <property type="match status" value="1"/>
</dbReference>
<dbReference type="InterPro" id="IPR050469">
    <property type="entry name" value="Diguanylate_Cyclase"/>
</dbReference>
<dbReference type="RefSeq" id="WP_160656330.1">
    <property type="nucleotide sequence ID" value="NZ_RSEJ01000027.1"/>
</dbReference>
<dbReference type="Pfam" id="PF00990">
    <property type="entry name" value="GGDEF"/>
    <property type="match status" value="1"/>
</dbReference>
<dbReference type="InterPro" id="IPR029787">
    <property type="entry name" value="Nucleotide_cyclase"/>
</dbReference>
<reference evidence="6 7" key="1">
    <citation type="journal article" date="2017" name="Int. J. Syst. Evol. Microbiol.">
        <title>Photobacterium alginatilyticum sp. nov., a marine bacterium isolated from bottom seawater.</title>
        <authorList>
            <person name="Wang X."/>
            <person name="Wang Y."/>
            <person name="Yang X."/>
            <person name="Sun H."/>
            <person name="Li B."/>
            <person name="Zhang X.H."/>
        </authorList>
    </citation>
    <scope>NUCLEOTIDE SEQUENCE [LARGE SCALE GENOMIC DNA]</scope>
    <source>
        <strain evidence="6 7">P03D4</strain>
    </source>
</reference>
<sequence>MIRHIETWTTGRDYFEQQQFKRQAQGWKLIIVTSGLLLGLVFIELFWLEPTVTSQVKSVFSGVLALLGGAAFVLWLVVQVMPIKVKWQIASLALAGLLGSCWAVLFPLLIHYSHFSTLYVYSDLFIFLSVVAFFSYPPAMYLAIGPVLGSFLFSGVYLELNHEALTVLSVISRLAIVIVVRECLYHWFHSSVFHEFEEQRLRQELATVSLVDPITGLQNSRHFELMLEREIMASRRHHSELTLLIVSVEPLRLYTMTCGHQAYEVLLKRVAKGLRRGVYRPRDFIARVGSDEFAVLLPDTDTEGSEIVAERIQRHIHRCCDNLVKADLEQPVCVKTSVIEWTPGWNVRQVFKHMHDAINVLRDDDKPEDMDDSDDAEKGHEPVDIIARYEPLSRLGK</sequence>
<dbReference type="InterPro" id="IPR000160">
    <property type="entry name" value="GGDEF_dom"/>
</dbReference>
<dbReference type="EMBL" id="RSEJ01000027">
    <property type="protein sequence ID" value="NBI55174.1"/>
    <property type="molecule type" value="Genomic_DNA"/>
</dbReference>
<gene>
    <name evidence="6" type="ORF">EIZ48_21890</name>
</gene>
<dbReference type="PROSITE" id="PS50887">
    <property type="entry name" value="GGDEF"/>
    <property type="match status" value="1"/>
</dbReference>
<organism evidence="6 7">
    <name type="scientific">Photobacterium alginatilyticum</name>
    <dbReference type="NCBI Taxonomy" id="1775171"/>
    <lineage>
        <taxon>Bacteria</taxon>
        <taxon>Pseudomonadati</taxon>
        <taxon>Pseudomonadota</taxon>
        <taxon>Gammaproteobacteria</taxon>
        <taxon>Vibrionales</taxon>
        <taxon>Vibrionaceae</taxon>
        <taxon>Photobacterium</taxon>
    </lineage>
</organism>
<evidence type="ECO:0000313" key="6">
    <source>
        <dbReference type="EMBL" id="NBI55174.1"/>
    </source>
</evidence>
<dbReference type="PANTHER" id="PTHR45138:SF9">
    <property type="entry name" value="DIGUANYLATE CYCLASE DGCM-RELATED"/>
    <property type="match status" value="1"/>
</dbReference>
<keyword evidence="4" id="KW-1133">Transmembrane helix</keyword>
<evidence type="ECO:0000256" key="4">
    <source>
        <dbReference type="SAM" id="Phobius"/>
    </source>
</evidence>
<dbReference type="Pfam" id="PF17178">
    <property type="entry name" value="MASE5"/>
    <property type="match status" value="1"/>
</dbReference>
<comment type="caution">
    <text evidence="6">The sequence shown here is derived from an EMBL/GenBank/DDBJ whole genome shotgun (WGS) entry which is preliminary data.</text>
</comment>
<dbReference type="InterPro" id="IPR033444">
    <property type="entry name" value="MASE5"/>
</dbReference>
<dbReference type="Proteomes" id="UP000738517">
    <property type="component" value="Unassembled WGS sequence"/>
</dbReference>
<evidence type="ECO:0000256" key="1">
    <source>
        <dbReference type="ARBA" id="ARBA00012528"/>
    </source>
</evidence>
<feature type="transmembrane region" description="Helical" evidence="4">
    <location>
        <begin position="90"/>
        <end position="112"/>
    </location>
</feature>
<feature type="compositionally biased region" description="Acidic residues" evidence="3">
    <location>
        <begin position="366"/>
        <end position="375"/>
    </location>
</feature>
<dbReference type="SMART" id="SM00267">
    <property type="entry name" value="GGDEF"/>
    <property type="match status" value="1"/>
</dbReference>
<feature type="region of interest" description="Disordered" evidence="3">
    <location>
        <begin position="362"/>
        <end position="385"/>
    </location>
</feature>
<comment type="catalytic activity">
    <reaction evidence="2">
        <text>2 GTP = 3',3'-c-di-GMP + 2 diphosphate</text>
        <dbReference type="Rhea" id="RHEA:24898"/>
        <dbReference type="ChEBI" id="CHEBI:33019"/>
        <dbReference type="ChEBI" id="CHEBI:37565"/>
        <dbReference type="ChEBI" id="CHEBI:58805"/>
        <dbReference type="EC" id="2.7.7.65"/>
    </reaction>
</comment>
<protein>
    <recommendedName>
        <fullName evidence="1">diguanylate cyclase</fullName>
        <ecNumber evidence="1">2.7.7.65</ecNumber>
    </recommendedName>
</protein>
<feature type="transmembrane region" description="Helical" evidence="4">
    <location>
        <begin position="59"/>
        <end position="78"/>
    </location>
</feature>